<evidence type="ECO:0000256" key="4">
    <source>
        <dbReference type="SAM" id="MobiDB-lite"/>
    </source>
</evidence>
<keyword evidence="5" id="KW-0472">Membrane</keyword>
<dbReference type="Gene3D" id="3.20.20.190">
    <property type="entry name" value="Phosphatidylinositol (PI) phosphodiesterase"/>
    <property type="match status" value="1"/>
</dbReference>
<dbReference type="PROSITE" id="PS51704">
    <property type="entry name" value="GP_PDE"/>
    <property type="match status" value="1"/>
</dbReference>
<proteinExistence type="predicted"/>
<evidence type="ECO:0000259" key="6">
    <source>
        <dbReference type="PROSITE" id="PS51704"/>
    </source>
</evidence>
<keyword evidence="5" id="KW-0812">Transmembrane</keyword>
<reference evidence="7 8" key="1">
    <citation type="journal article" date="2010" name="Plant Cell">
        <title>The Chlorella variabilis NC64A genome reveals adaptation to photosymbiosis, coevolution with viruses, and cryptic sex.</title>
        <authorList>
            <person name="Blanc G."/>
            <person name="Duncan G."/>
            <person name="Agarkova I."/>
            <person name="Borodovsky M."/>
            <person name="Gurnon J."/>
            <person name="Kuo A."/>
            <person name="Lindquist E."/>
            <person name="Lucas S."/>
            <person name="Pangilinan J."/>
            <person name="Polle J."/>
            <person name="Salamov A."/>
            <person name="Terry A."/>
            <person name="Yamada T."/>
            <person name="Dunigan D.D."/>
            <person name="Grigoriev I.V."/>
            <person name="Claverie J.M."/>
            <person name="Van Etten J.L."/>
        </authorList>
    </citation>
    <scope>NUCLEOTIDE SEQUENCE [LARGE SCALE GENOMIC DNA]</scope>
    <source>
        <strain evidence="7 8">NC64A</strain>
    </source>
</reference>
<dbReference type="OrthoDB" id="513484at2759"/>
<keyword evidence="8" id="KW-1185">Reference proteome</keyword>
<comment type="catalytic activity">
    <reaction evidence="3">
        <text>a sn-glycero-3-phosphodiester + H2O = an alcohol + sn-glycerol 3-phosphate + H(+)</text>
        <dbReference type="Rhea" id="RHEA:12969"/>
        <dbReference type="ChEBI" id="CHEBI:15377"/>
        <dbReference type="ChEBI" id="CHEBI:15378"/>
        <dbReference type="ChEBI" id="CHEBI:30879"/>
        <dbReference type="ChEBI" id="CHEBI:57597"/>
        <dbReference type="ChEBI" id="CHEBI:83408"/>
        <dbReference type="EC" id="3.1.4.46"/>
    </reaction>
</comment>
<dbReference type="EC" id="3.1.4.46" evidence="1"/>
<accession>E1ZJA8</accession>
<sequence>MVSPPDYSRPNGRAGGRSRRSPPLTRQQRLWVSVVAAALGLLFAWVMQGGGRRHRHATRAAVEEADLPGGRAAAQQRVNALLEAAGAGHLVQQPGATQQQQQQQGGGDPDGGAIAAGAAAAAAAAGKAQAQQQLLDAQVQATARQQAKGQQQAALAAEQKPQQASASASAQLPGMEDEREWFNKLSSEACARAEQLRVCSHRGRLAVEGVPPGSLSAYSVLHKGGVSCYDIDFVQTRDGQLVASHPDDLQAALAAGAAGQAAGGPPPLGQWSLAELRAAGADEERFPTADALIKVFAALLEQSGLLWKPGQGQHAPDYEQLPVLLMDLKGEAYNPDTINSVAAAAAAVDAEAHVALFVAAPQQLVLVLNQTRWGGPLIRGYMDRDDANPALPAEELEPFALLGPSIKMADSFFAAAAQLGKPVLAWTVDSPRDLHRALEANLNAAISNRPLAVRGVLLDWRDRCSERQGRLKAERRQRRRQRRALEGQAAARRHSTGRQLRGGEPHA</sequence>
<organism evidence="8">
    <name type="scientific">Chlorella variabilis</name>
    <name type="common">Green alga</name>
    <dbReference type="NCBI Taxonomy" id="554065"/>
    <lineage>
        <taxon>Eukaryota</taxon>
        <taxon>Viridiplantae</taxon>
        <taxon>Chlorophyta</taxon>
        <taxon>core chlorophytes</taxon>
        <taxon>Trebouxiophyceae</taxon>
        <taxon>Chlorellales</taxon>
        <taxon>Chlorellaceae</taxon>
        <taxon>Chlorella clade</taxon>
        <taxon>Chlorella</taxon>
    </lineage>
</organism>
<feature type="region of interest" description="Disordered" evidence="4">
    <location>
        <begin position="468"/>
        <end position="507"/>
    </location>
</feature>
<dbReference type="GO" id="GO:0008889">
    <property type="term" value="F:glycerophosphodiester phosphodiesterase activity"/>
    <property type="evidence" value="ECO:0007669"/>
    <property type="project" value="UniProtKB-EC"/>
</dbReference>
<feature type="region of interest" description="Disordered" evidence="4">
    <location>
        <begin position="152"/>
        <end position="178"/>
    </location>
</feature>
<gene>
    <name evidence="7" type="ORF">CHLNCDRAFT_136248</name>
</gene>
<feature type="compositionally biased region" description="Low complexity" evidence="4">
    <location>
        <begin position="91"/>
        <end position="103"/>
    </location>
</feature>
<feature type="transmembrane region" description="Helical" evidence="5">
    <location>
        <begin position="30"/>
        <end position="47"/>
    </location>
</feature>
<evidence type="ECO:0000256" key="1">
    <source>
        <dbReference type="ARBA" id="ARBA00012247"/>
    </source>
</evidence>
<evidence type="ECO:0000256" key="2">
    <source>
        <dbReference type="ARBA" id="ARBA00022798"/>
    </source>
</evidence>
<dbReference type="KEGG" id="cvr:CHLNCDRAFT_136248"/>
<dbReference type="Proteomes" id="UP000008141">
    <property type="component" value="Unassembled WGS sequence"/>
</dbReference>
<dbReference type="AlphaFoldDB" id="E1ZJA8"/>
<keyword evidence="5" id="KW-1133">Transmembrane helix</keyword>
<protein>
    <recommendedName>
        <fullName evidence="1">glycerophosphodiester phosphodiesterase</fullName>
        <ecNumber evidence="1">3.1.4.46</ecNumber>
    </recommendedName>
</protein>
<evidence type="ECO:0000313" key="8">
    <source>
        <dbReference type="Proteomes" id="UP000008141"/>
    </source>
</evidence>
<dbReference type="GO" id="GO:0006071">
    <property type="term" value="P:glycerol metabolic process"/>
    <property type="evidence" value="ECO:0007669"/>
    <property type="project" value="UniProtKB-KW"/>
</dbReference>
<dbReference type="InParanoid" id="E1ZJA8"/>
<dbReference type="GeneID" id="17353312"/>
<evidence type="ECO:0000313" key="7">
    <source>
        <dbReference type="EMBL" id="EFN54103.1"/>
    </source>
</evidence>
<dbReference type="SUPFAM" id="SSF51695">
    <property type="entry name" value="PLC-like phosphodiesterases"/>
    <property type="match status" value="1"/>
</dbReference>
<dbReference type="EMBL" id="GL433849">
    <property type="protein sequence ID" value="EFN54103.1"/>
    <property type="molecule type" value="Genomic_DNA"/>
</dbReference>
<evidence type="ECO:0000256" key="5">
    <source>
        <dbReference type="SAM" id="Phobius"/>
    </source>
</evidence>
<dbReference type="GO" id="GO:0006629">
    <property type="term" value="P:lipid metabolic process"/>
    <property type="evidence" value="ECO:0007669"/>
    <property type="project" value="InterPro"/>
</dbReference>
<keyword evidence="2" id="KW-0319">Glycerol metabolism</keyword>
<name>E1ZJA8_CHLVA</name>
<dbReference type="RefSeq" id="XP_005846205.1">
    <property type="nucleotide sequence ID" value="XM_005846143.1"/>
</dbReference>
<dbReference type="InterPro" id="IPR017946">
    <property type="entry name" value="PLC-like_Pdiesterase_TIM-brl"/>
</dbReference>
<feature type="domain" description="GP-PDE" evidence="6">
    <location>
        <begin position="196"/>
        <end position="457"/>
    </location>
</feature>
<feature type="compositionally biased region" description="Low complexity" evidence="4">
    <location>
        <begin position="152"/>
        <end position="171"/>
    </location>
</feature>
<dbReference type="Pfam" id="PF03009">
    <property type="entry name" value="GDPD"/>
    <property type="match status" value="1"/>
</dbReference>
<dbReference type="InterPro" id="IPR030395">
    <property type="entry name" value="GP_PDE_dom"/>
</dbReference>
<feature type="region of interest" description="Disordered" evidence="4">
    <location>
        <begin position="91"/>
        <end position="114"/>
    </location>
</feature>
<feature type="region of interest" description="Disordered" evidence="4">
    <location>
        <begin position="1"/>
        <end position="26"/>
    </location>
</feature>
<evidence type="ECO:0000256" key="3">
    <source>
        <dbReference type="ARBA" id="ARBA00047512"/>
    </source>
</evidence>